<dbReference type="Gene3D" id="1.10.3090.10">
    <property type="entry name" value="cca-adding enzyme, domain 2"/>
    <property type="match status" value="1"/>
</dbReference>
<sequence length="437" mass="50530">MTSEAVLVPRAEHNVSREDISPNALKVLYRLHGAGHQAYLVGGCVRDLLLGQHPKDFDVVTDATPEQIKALFRNCRLIGRRFRLAHIVFGREIIEVATFRGHHQIAESGSAQTSKQSEAGQLLRDNVFGTIEEDAERRDFTVNAMYYNIADYSIRDFAKGREAIAKRELELIGDPETRYREDPVRMLRAVRFAAKLDFNITQRAAQPIPELAELLSNVAPARLFEEVIKLFINGAGVKTFELMQKYHLFGQLFPQVQPLLENPQGKEYQFLQKVLINTDNRINSGLRVTPAFFYAAVMWYAVEERQQQHINEGGFNRHDAFIMAMNDVLHRQMQRIMIPKRFTTVIRDIWLLQHRLPKRFGKRAWVTLEHARFRAAYDFLVLRGEVEGGEIAEVGQWWTDFQEAGPAQRKKMLANLRGKDGKPTRRKRHYHNKNRDN</sequence>
<feature type="region of interest" description="Disordered" evidence="9">
    <location>
        <begin position="413"/>
        <end position="437"/>
    </location>
</feature>
<comment type="similarity">
    <text evidence="7 8">Belongs to the tRNA nucleotidyltransferase/poly(A) polymerase family.</text>
</comment>
<dbReference type="GO" id="GO:1990817">
    <property type="term" value="F:poly(A) RNA polymerase activity"/>
    <property type="evidence" value="ECO:0007669"/>
    <property type="project" value="UniProtKB-UniRule"/>
</dbReference>
<evidence type="ECO:0000259" key="10">
    <source>
        <dbReference type="Pfam" id="PF01743"/>
    </source>
</evidence>
<keyword evidence="14" id="KW-1185">Reference proteome</keyword>
<feature type="active site" evidence="7">
    <location>
        <position position="58"/>
    </location>
</feature>
<dbReference type="HAMAP" id="MF_00957">
    <property type="entry name" value="PolyA_pol"/>
    <property type="match status" value="1"/>
</dbReference>
<evidence type="ECO:0000256" key="6">
    <source>
        <dbReference type="ARBA" id="ARBA00023163"/>
    </source>
</evidence>
<dbReference type="NCBIfam" id="TIGR01942">
    <property type="entry name" value="pcnB"/>
    <property type="match status" value="1"/>
</dbReference>
<keyword evidence="4 7" id="KW-0067">ATP-binding</keyword>
<proteinExistence type="inferred from homology"/>
<name>A0AA48HJF7_9ALTE</name>
<dbReference type="SUPFAM" id="SSF81301">
    <property type="entry name" value="Nucleotidyltransferase"/>
    <property type="match status" value="1"/>
</dbReference>
<keyword evidence="5 7" id="KW-0694">RNA-binding</keyword>
<evidence type="ECO:0000259" key="11">
    <source>
        <dbReference type="Pfam" id="PF12626"/>
    </source>
</evidence>
<keyword evidence="3 7" id="KW-0547">Nucleotide-binding</keyword>
<dbReference type="Proteomes" id="UP001333710">
    <property type="component" value="Chromosome"/>
</dbReference>
<dbReference type="AlphaFoldDB" id="A0AA48HJF7"/>
<keyword evidence="2 7" id="KW-0808">Transferase</keyword>
<comment type="function">
    <text evidence="7">Adds poly(A) tail to the 3' end of many RNAs, which usually targets these RNAs for decay. Plays a significant role in the global control of gene expression, through influencing the rate of transcript degradation, and in the general RNA quality control.</text>
</comment>
<dbReference type="Gene3D" id="3.30.460.10">
    <property type="entry name" value="Beta Polymerase, domain 2"/>
    <property type="match status" value="1"/>
</dbReference>
<evidence type="ECO:0000256" key="4">
    <source>
        <dbReference type="ARBA" id="ARBA00022840"/>
    </source>
</evidence>
<dbReference type="GO" id="GO:0006397">
    <property type="term" value="P:mRNA processing"/>
    <property type="evidence" value="ECO:0007669"/>
    <property type="project" value="UniProtKB-KW"/>
</dbReference>
<dbReference type="CDD" id="cd05398">
    <property type="entry name" value="NT_ClassII-CCAase"/>
    <property type="match status" value="1"/>
</dbReference>
<dbReference type="Pfam" id="PF01743">
    <property type="entry name" value="PolyA_pol"/>
    <property type="match status" value="1"/>
</dbReference>
<reference evidence="13" key="1">
    <citation type="submission" date="2023-01" db="EMBL/GenBank/DDBJ databases">
        <title>Complete genome sequence of Planctobacterium marinum strain Dej080120_11.</title>
        <authorList>
            <person name="Ueki S."/>
            <person name="Maruyama F."/>
        </authorList>
    </citation>
    <scope>NUCLEOTIDE SEQUENCE</scope>
    <source>
        <strain evidence="13">Dej080120_11</strain>
    </source>
</reference>
<dbReference type="InterPro" id="IPR052191">
    <property type="entry name" value="tRNA_ntf/polyA_polymerase_I"/>
</dbReference>
<evidence type="ECO:0000256" key="2">
    <source>
        <dbReference type="ARBA" id="ARBA00022679"/>
    </source>
</evidence>
<evidence type="ECO:0000256" key="1">
    <source>
        <dbReference type="ARBA" id="ARBA00022664"/>
    </source>
</evidence>
<evidence type="ECO:0000256" key="7">
    <source>
        <dbReference type="HAMAP-Rule" id="MF_00957"/>
    </source>
</evidence>
<dbReference type="KEGG" id="pmaw:MACH26_02230"/>
<dbReference type="FunFam" id="3.30.460.10:FF:000035">
    <property type="entry name" value="Poly(A) polymerase I"/>
    <property type="match status" value="1"/>
</dbReference>
<dbReference type="GO" id="GO:0043633">
    <property type="term" value="P:polyadenylation-dependent RNA catabolic process"/>
    <property type="evidence" value="ECO:0007669"/>
    <property type="project" value="InterPro"/>
</dbReference>
<protein>
    <recommendedName>
        <fullName evidence="7">Poly(A) polymerase I</fullName>
        <shortName evidence="7">PAP I</shortName>
        <ecNumber evidence="7">2.7.7.19</ecNumber>
    </recommendedName>
</protein>
<feature type="compositionally biased region" description="Basic residues" evidence="9">
    <location>
        <begin position="424"/>
        <end position="437"/>
    </location>
</feature>
<feature type="active site" evidence="7">
    <location>
        <position position="139"/>
    </location>
</feature>
<dbReference type="PANTHER" id="PTHR43051:SF1">
    <property type="entry name" value="POLYNUCLEOTIDE ADENYLYLTRANSFERASE FAMILY PROTEIN"/>
    <property type="match status" value="1"/>
</dbReference>
<evidence type="ECO:0000259" key="12">
    <source>
        <dbReference type="Pfam" id="PF12627"/>
    </source>
</evidence>
<dbReference type="InterPro" id="IPR043519">
    <property type="entry name" value="NT_sf"/>
</dbReference>
<feature type="domain" description="Poly A polymerase head" evidence="10">
    <location>
        <begin position="38"/>
        <end position="169"/>
    </location>
</feature>
<dbReference type="GO" id="GO:0005524">
    <property type="term" value="F:ATP binding"/>
    <property type="evidence" value="ECO:0007669"/>
    <property type="project" value="UniProtKB-UniRule"/>
</dbReference>
<evidence type="ECO:0000313" key="14">
    <source>
        <dbReference type="Proteomes" id="UP001333710"/>
    </source>
</evidence>
<evidence type="ECO:0000256" key="9">
    <source>
        <dbReference type="SAM" id="MobiDB-lite"/>
    </source>
</evidence>
<dbReference type="InterPro" id="IPR025866">
    <property type="entry name" value="PolyA_pol_arg_C_dom"/>
</dbReference>
<keyword evidence="6 7" id="KW-0804">Transcription</keyword>
<dbReference type="GO" id="GO:0003723">
    <property type="term" value="F:RNA binding"/>
    <property type="evidence" value="ECO:0007669"/>
    <property type="project" value="UniProtKB-UniRule"/>
</dbReference>
<gene>
    <name evidence="7 13" type="primary">pcnB</name>
    <name evidence="13" type="ORF">MACH26_02230</name>
</gene>
<dbReference type="EC" id="2.7.7.19" evidence="7"/>
<evidence type="ECO:0000256" key="5">
    <source>
        <dbReference type="ARBA" id="ARBA00022884"/>
    </source>
</evidence>
<dbReference type="InterPro" id="IPR032828">
    <property type="entry name" value="PolyA_RNA-bd"/>
</dbReference>
<dbReference type="PANTHER" id="PTHR43051">
    <property type="entry name" value="POLYNUCLEOTIDE ADENYLYLTRANSFERASE FAMILY PROTEIN"/>
    <property type="match status" value="1"/>
</dbReference>
<organism evidence="13 14">
    <name type="scientific">Planctobacterium marinum</name>
    <dbReference type="NCBI Taxonomy" id="1631968"/>
    <lineage>
        <taxon>Bacteria</taxon>
        <taxon>Pseudomonadati</taxon>
        <taxon>Pseudomonadota</taxon>
        <taxon>Gammaproteobacteria</taxon>
        <taxon>Alteromonadales</taxon>
        <taxon>Alteromonadaceae</taxon>
        <taxon>Planctobacterium</taxon>
    </lineage>
</organism>
<feature type="domain" description="tRNA nucleotidyltransferase/poly(A) polymerase RNA and SrmB- binding" evidence="12">
    <location>
        <begin position="197"/>
        <end position="257"/>
    </location>
</feature>
<dbReference type="Pfam" id="PF12627">
    <property type="entry name" value="PolyA_pol_RNAbd"/>
    <property type="match status" value="1"/>
</dbReference>
<keyword evidence="1 7" id="KW-0507">mRNA processing</keyword>
<feature type="domain" description="Polymerase A arginine-rich C-terminal" evidence="11">
    <location>
        <begin position="314"/>
        <end position="429"/>
    </location>
</feature>
<evidence type="ECO:0000256" key="3">
    <source>
        <dbReference type="ARBA" id="ARBA00022741"/>
    </source>
</evidence>
<dbReference type="EMBL" id="AP027272">
    <property type="protein sequence ID" value="BDX04702.1"/>
    <property type="molecule type" value="Genomic_DNA"/>
</dbReference>
<dbReference type="InterPro" id="IPR010206">
    <property type="entry name" value="PolA_pol_I"/>
</dbReference>
<feature type="active site" evidence="7">
    <location>
        <position position="56"/>
    </location>
</feature>
<comment type="catalytic activity">
    <reaction evidence="7">
        <text>RNA(n) + ATP = RNA(n)-3'-adenine ribonucleotide + diphosphate</text>
        <dbReference type="Rhea" id="RHEA:11332"/>
        <dbReference type="Rhea" id="RHEA-COMP:14527"/>
        <dbReference type="Rhea" id="RHEA-COMP:17347"/>
        <dbReference type="ChEBI" id="CHEBI:30616"/>
        <dbReference type="ChEBI" id="CHEBI:33019"/>
        <dbReference type="ChEBI" id="CHEBI:140395"/>
        <dbReference type="ChEBI" id="CHEBI:173115"/>
        <dbReference type="EC" id="2.7.7.19"/>
    </reaction>
</comment>
<accession>A0AA48HJF7</accession>
<dbReference type="SUPFAM" id="SSF81891">
    <property type="entry name" value="Poly A polymerase C-terminal region-like"/>
    <property type="match status" value="1"/>
</dbReference>
<dbReference type="InterPro" id="IPR002646">
    <property type="entry name" value="PolA_pol_head_dom"/>
</dbReference>
<dbReference type="Pfam" id="PF12626">
    <property type="entry name" value="PolyA_pol_arg_C"/>
    <property type="match status" value="1"/>
</dbReference>
<evidence type="ECO:0000256" key="8">
    <source>
        <dbReference type="RuleBase" id="RU003953"/>
    </source>
</evidence>
<evidence type="ECO:0000313" key="13">
    <source>
        <dbReference type="EMBL" id="BDX04702.1"/>
    </source>
</evidence>